<comment type="caution">
    <text evidence="2">The sequence shown here is derived from an EMBL/GenBank/DDBJ whole genome shotgun (WGS) entry which is preliminary data.</text>
</comment>
<protein>
    <submittedName>
        <fullName evidence="2">WcaI family glycosyltransferase</fullName>
    </submittedName>
</protein>
<dbReference type="Pfam" id="PF13579">
    <property type="entry name" value="Glyco_trans_4_4"/>
    <property type="match status" value="1"/>
</dbReference>
<dbReference type="NCBIfam" id="NF007640">
    <property type="entry name" value="PRK10307.1"/>
    <property type="match status" value="1"/>
</dbReference>
<dbReference type="EMBL" id="JBHTFQ010000001">
    <property type="protein sequence ID" value="MFC7703153.1"/>
    <property type="molecule type" value="Genomic_DNA"/>
</dbReference>
<dbReference type="Proteomes" id="UP001596516">
    <property type="component" value="Unassembled WGS sequence"/>
</dbReference>
<proteinExistence type="predicted"/>
<sequence>MRLLILGLNYAPEMIGIGRYTADMAEGMARRGHEVQVVTAQPYYPGWKVFQGYPRWRYSQSDGGGLRILRCPLYVPARPSGARRLLHHASFAAAALPALVGAILRRRPDLVLVIAPSLISALPGILMARLAGARTWLHVQDLEVDAAFATGLLPGNGWIARLARGYEGWILRRFDRVSTISVPMLHRLQAKGVAPDRLRELRNWADLATVTPQPRDQSLAQSLGVGTRYVALYSGNIANKQGLELLADAAQRLGDCVDLTFLVCGDGPFLPRLKHLCQGLNVVFQPLQPKDRLGVLLSLATVHLLPQSAGAADLVLPSKLTNMLASGRPVVATAAPGTALASEVSGCGLLAAPGDPEGFAQAIRDLVMDPALCARLGKAARARAEERWDGVRLLDSFEADAEALLAQHAPEAGGRSWQGQGH</sequence>
<dbReference type="SUPFAM" id="SSF53756">
    <property type="entry name" value="UDP-Glycosyltransferase/glycogen phosphorylase"/>
    <property type="match status" value="1"/>
</dbReference>
<evidence type="ECO:0000259" key="1">
    <source>
        <dbReference type="Pfam" id="PF13579"/>
    </source>
</evidence>
<dbReference type="InterPro" id="IPR028098">
    <property type="entry name" value="Glyco_trans_4-like_N"/>
</dbReference>
<dbReference type="Gene3D" id="3.40.50.2000">
    <property type="entry name" value="Glycogen Phosphorylase B"/>
    <property type="match status" value="2"/>
</dbReference>
<accession>A0ABW2UG38</accession>
<dbReference type="PANTHER" id="PTHR45947:SF3">
    <property type="entry name" value="SULFOQUINOVOSYL TRANSFERASE SQD2"/>
    <property type="match status" value="1"/>
</dbReference>
<organism evidence="2 3">
    <name type="scientific">Plastorhodobacter daqingensis</name>
    <dbReference type="NCBI Taxonomy" id="1387281"/>
    <lineage>
        <taxon>Bacteria</taxon>
        <taxon>Pseudomonadati</taxon>
        <taxon>Pseudomonadota</taxon>
        <taxon>Alphaproteobacteria</taxon>
        <taxon>Rhodobacterales</taxon>
        <taxon>Paracoccaceae</taxon>
        <taxon>Plastorhodobacter</taxon>
    </lineage>
</organism>
<name>A0ABW2UG38_9RHOB</name>
<dbReference type="CDD" id="cd03794">
    <property type="entry name" value="GT4_WbuB-like"/>
    <property type="match status" value="1"/>
</dbReference>
<evidence type="ECO:0000313" key="2">
    <source>
        <dbReference type="EMBL" id="MFC7703153.1"/>
    </source>
</evidence>
<dbReference type="Pfam" id="PF13692">
    <property type="entry name" value="Glyco_trans_1_4"/>
    <property type="match status" value="1"/>
</dbReference>
<keyword evidence="3" id="KW-1185">Reference proteome</keyword>
<gene>
    <name evidence="2" type="ORF">ACFQXB_02950</name>
</gene>
<reference evidence="3" key="1">
    <citation type="journal article" date="2019" name="Int. J. Syst. Evol. Microbiol.">
        <title>The Global Catalogue of Microorganisms (GCM) 10K type strain sequencing project: providing services to taxonomists for standard genome sequencing and annotation.</title>
        <authorList>
            <consortium name="The Broad Institute Genomics Platform"/>
            <consortium name="The Broad Institute Genome Sequencing Center for Infectious Disease"/>
            <person name="Wu L."/>
            <person name="Ma J."/>
        </authorList>
    </citation>
    <scope>NUCLEOTIDE SEQUENCE [LARGE SCALE GENOMIC DNA]</scope>
    <source>
        <strain evidence="3">CGMCC 1.12750</strain>
    </source>
</reference>
<feature type="domain" description="Glycosyltransferase subfamily 4-like N-terminal" evidence="1">
    <location>
        <begin position="16"/>
        <end position="204"/>
    </location>
</feature>
<dbReference type="PANTHER" id="PTHR45947">
    <property type="entry name" value="SULFOQUINOVOSYL TRANSFERASE SQD2"/>
    <property type="match status" value="1"/>
</dbReference>
<evidence type="ECO:0000313" key="3">
    <source>
        <dbReference type="Proteomes" id="UP001596516"/>
    </source>
</evidence>
<dbReference type="InterPro" id="IPR050194">
    <property type="entry name" value="Glycosyltransferase_grp1"/>
</dbReference>
<dbReference type="RefSeq" id="WP_377398835.1">
    <property type="nucleotide sequence ID" value="NZ_JBHTFQ010000001.1"/>
</dbReference>